<proteinExistence type="predicted"/>
<reference evidence="2" key="1">
    <citation type="submission" date="2021-08" db="EMBL/GenBank/DDBJ databases">
        <title>Hoeflea bacterium WL0058 sp. nov., isolated from the sediment.</title>
        <authorList>
            <person name="Wang L."/>
            <person name="Zhang D."/>
        </authorList>
    </citation>
    <scope>NUCLEOTIDE SEQUENCE</scope>
    <source>
        <strain evidence="2">WL0058</strain>
    </source>
</reference>
<dbReference type="AlphaFoldDB" id="A0AAE2ZML0"/>
<dbReference type="RefSeq" id="WP_220228072.1">
    <property type="nucleotide sequence ID" value="NZ_JAICBX010000002.1"/>
</dbReference>
<keyword evidence="3" id="KW-1185">Reference proteome</keyword>
<organism evidence="2 3">
    <name type="scientific">Flavimaribacter sediminis</name>
    <dbReference type="NCBI Taxonomy" id="2865987"/>
    <lineage>
        <taxon>Bacteria</taxon>
        <taxon>Pseudomonadati</taxon>
        <taxon>Pseudomonadota</taxon>
        <taxon>Alphaproteobacteria</taxon>
        <taxon>Hyphomicrobiales</taxon>
        <taxon>Rhizobiaceae</taxon>
        <taxon>Flavimaribacter</taxon>
    </lineage>
</organism>
<evidence type="ECO:0000313" key="3">
    <source>
        <dbReference type="Proteomes" id="UP001196509"/>
    </source>
</evidence>
<evidence type="ECO:0000256" key="1">
    <source>
        <dbReference type="SAM" id="SignalP"/>
    </source>
</evidence>
<dbReference type="EMBL" id="JAICBX010000002">
    <property type="protein sequence ID" value="MBW8637362.1"/>
    <property type="molecule type" value="Genomic_DNA"/>
</dbReference>
<dbReference type="Proteomes" id="UP001196509">
    <property type="component" value="Unassembled WGS sequence"/>
</dbReference>
<accession>A0AAE2ZML0</accession>
<feature type="chain" id="PRO_5041958346" evidence="1">
    <location>
        <begin position="26"/>
        <end position="180"/>
    </location>
</feature>
<protein>
    <submittedName>
        <fullName evidence="2">Uncharacterized protein</fullName>
    </submittedName>
</protein>
<evidence type="ECO:0000313" key="2">
    <source>
        <dbReference type="EMBL" id="MBW8637362.1"/>
    </source>
</evidence>
<keyword evidence="1" id="KW-0732">Signal</keyword>
<comment type="caution">
    <text evidence="2">The sequence shown here is derived from an EMBL/GenBank/DDBJ whole genome shotgun (WGS) entry which is preliminary data.</text>
</comment>
<name>A0AAE2ZML0_9HYPH</name>
<gene>
    <name evidence="2" type="ORF">K1W69_09200</name>
</gene>
<feature type="signal peptide" evidence="1">
    <location>
        <begin position="1"/>
        <end position="25"/>
    </location>
</feature>
<sequence length="180" mass="19427">MDRSQGILKVAAVAALLHCPAVALASQENPVAGEAGACPGAVGAYLLERQVVIRKQNWVGRMLLTLTVGGNAIFTDSAQSGIYGYQPFTDAQGVWECLGEKDGSGKVRVMLLDFTSSTAREPEAKIARLDFEAHYDIENGEIEGDAVLRFAPLTVDPYEVDKFNAPRDYPFSGSRLGFSR</sequence>